<dbReference type="Proteomes" id="UP000813444">
    <property type="component" value="Unassembled WGS sequence"/>
</dbReference>
<feature type="domain" description="Fungal lipase-type" evidence="2">
    <location>
        <begin position="217"/>
        <end position="366"/>
    </location>
</feature>
<dbReference type="SUPFAM" id="SSF53474">
    <property type="entry name" value="alpha/beta-Hydrolases"/>
    <property type="match status" value="1"/>
</dbReference>
<evidence type="ECO:0000313" key="3">
    <source>
        <dbReference type="EMBL" id="KAH7309604.1"/>
    </source>
</evidence>
<protein>
    <submittedName>
        <fullName evidence="3">Alpha/Beta hydrolase protein</fullName>
    </submittedName>
</protein>
<sequence>MAPPPPLPSRTNLVQKPSCDVLGRIADSVVNHTKEAIAASYAPDNGTVACQLANPLALVYGDIASRFDNLMTSIDNERLRGDENSFFCCKPETAIAVKPTQDLAPTTDRALIGKPSKKPTEKKPKNSGTNVAASVVSGTYFSKVELYANSKLPMNLPRLALYLPTWPLLSLAAQYSSRVYEQPTGSERDTHVEADWRNRTKAMVIKSVPMDDMNTIVFAIRGTASFTDWTVNLHTEPASPAGFLDDPGNLCHRGFLSVARSMIKPVASRLRHMLAEQPRRSTYSLLITGHSAGGAVAALLYSHMMGSDPSTQSELRLLTTCFKRVHCITFGAPPVSLLPILKPDRPELRKSVFLSIVNEGDPVVRADKAYVRSLLELLSAPPPSTAAPKPKKKSSSSSSSSQLKKSKSKHDLVAGKPVWNVPPCTLSNAGRIVVLRSGDARAKPQDRKTVRERLDEGVVAVTCYEDQLRPMIWGDPVCHLMSLYAGRIEILAVGAVTGQSR</sequence>
<feature type="region of interest" description="Disordered" evidence="1">
    <location>
        <begin position="106"/>
        <end position="129"/>
    </location>
</feature>
<dbReference type="Gene3D" id="3.40.50.1820">
    <property type="entry name" value="alpha/beta hydrolase"/>
    <property type="match status" value="1"/>
</dbReference>
<dbReference type="GO" id="GO:0016787">
    <property type="term" value="F:hydrolase activity"/>
    <property type="evidence" value="ECO:0007669"/>
    <property type="project" value="UniProtKB-KW"/>
</dbReference>
<dbReference type="InterPro" id="IPR002921">
    <property type="entry name" value="Fungal_lipase-type"/>
</dbReference>
<reference evidence="3" key="1">
    <citation type="journal article" date="2021" name="Nat. Commun.">
        <title>Genetic determinants of endophytism in the Arabidopsis root mycobiome.</title>
        <authorList>
            <person name="Mesny F."/>
            <person name="Miyauchi S."/>
            <person name="Thiergart T."/>
            <person name="Pickel B."/>
            <person name="Atanasova L."/>
            <person name="Karlsson M."/>
            <person name="Huettel B."/>
            <person name="Barry K.W."/>
            <person name="Haridas S."/>
            <person name="Chen C."/>
            <person name="Bauer D."/>
            <person name="Andreopoulos W."/>
            <person name="Pangilinan J."/>
            <person name="LaButti K."/>
            <person name="Riley R."/>
            <person name="Lipzen A."/>
            <person name="Clum A."/>
            <person name="Drula E."/>
            <person name="Henrissat B."/>
            <person name="Kohler A."/>
            <person name="Grigoriev I.V."/>
            <person name="Martin F.M."/>
            <person name="Hacquard S."/>
        </authorList>
    </citation>
    <scope>NUCLEOTIDE SEQUENCE</scope>
    <source>
        <strain evidence="3">MPI-CAGE-CH-0235</strain>
    </source>
</reference>
<dbReference type="InterPro" id="IPR029058">
    <property type="entry name" value="AB_hydrolase_fold"/>
</dbReference>
<evidence type="ECO:0000256" key="1">
    <source>
        <dbReference type="SAM" id="MobiDB-lite"/>
    </source>
</evidence>
<evidence type="ECO:0000259" key="2">
    <source>
        <dbReference type="Pfam" id="PF01764"/>
    </source>
</evidence>
<proteinExistence type="predicted"/>
<dbReference type="EMBL" id="JAGPNK010000013">
    <property type="protein sequence ID" value="KAH7309604.1"/>
    <property type="molecule type" value="Genomic_DNA"/>
</dbReference>
<dbReference type="PANTHER" id="PTHR46023">
    <property type="entry name" value="LIPASE CLASS 3 PROTEIN-LIKE"/>
    <property type="match status" value="1"/>
</dbReference>
<dbReference type="OrthoDB" id="438440at2759"/>
<dbReference type="CDD" id="cd00519">
    <property type="entry name" value="Lipase_3"/>
    <property type="match status" value="1"/>
</dbReference>
<dbReference type="PANTHER" id="PTHR46023:SF6">
    <property type="entry name" value="LIPASE CLASS 3 FAMILY PROTEIN"/>
    <property type="match status" value="1"/>
</dbReference>
<name>A0A8K0SJ57_9HYPO</name>
<gene>
    <name evidence="3" type="ORF">B0I35DRAFT_359424</name>
</gene>
<evidence type="ECO:0000313" key="4">
    <source>
        <dbReference type="Proteomes" id="UP000813444"/>
    </source>
</evidence>
<accession>A0A8K0SJ57</accession>
<keyword evidence="4" id="KW-1185">Reference proteome</keyword>
<dbReference type="Pfam" id="PF01764">
    <property type="entry name" value="Lipase_3"/>
    <property type="match status" value="1"/>
</dbReference>
<feature type="region of interest" description="Disordered" evidence="1">
    <location>
        <begin position="381"/>
        <end position="411"/>
    </location>
</feature>
<organism evidence="3 4">
    <name type="scientific">Stachybotrys elegans</name>
    <dbReference type="NCBI Taxonomy" id="80388"/>
    <lineage>
        <taxon>Eukaryota</taxon>
        <taxon>Fungi</taxon>
        <taxon>Dikarya</taxon>
        <taxon>Ascomycota</taxon>
        <taxon>Pezizomycotina</taxon>
        <taxon>Sordariomycetes</taxon>
        <taxon>Hypocreomycetidae</taxon>
        <taxon>Hypocreales</taxon>
        <taxon>Stachybotryaceae</taxon>
        <taxon>Stachybotrys</taxon>
    </lineage>
</organism>
<comment type="caution">
    <text evidence="3">The sequence shown here is derived from an EMBL/GenBank/DDBJ whole genome shotgun (WGS) entry which is preliminary data.</text>
</comment>
<dbReference type="GO" id="GO:0006629">
    <property type="term" value="P:lipid metabolic process"/>
    <property type="evidence" value="ECO:0007669"/>
    <property type="project" value="InterPro"/>
</dbReference>
<dbReference type="AlphaFoldDB" id="A0A8K0SJ57"/>
<keyword evidence="3" id="KW-0378">Hydrolase</keyword>